<reference evidence="2 3" key="1">
    <citation type="submission" date="2020-06" db="EMBL/GenBank/DDBJ databases">
        <authorList>
            <person name="Li R."/>
            <person name="Bekaert M."/>
        </authorList>
    </citation>
    <scope>NUCLEOTIDE SEQUENCE [LARGE SCALE GENOMIC DNA]</scope>
    <source>
        <strain evidence="3">wild</strain>
    </source>
</reference>
<evidence type="ECO:0000313" key="2">
    <source>
        <dbReference type="EMBL" id="CAC5377719.1"/>
    </source>
</evidence>
<evidence type="ECO:0000313" key="3">
    <source>
        <dbReference type="Proteomes" id="UP000507470"/>
    </source>
</evidence>
<dbReference type="EMBL" id="CACVKT020002383">
    <property type="protein sequence ID" value="CAC5377719.1"/>
    <property type="molecule type" value="Genomic_DNA"/>
</dbReference>
<accession>A0A6J8B580</accession>
<organism evidence="2 3">
    <name type="scientific">Mytilus coruscus</name>
    <name type="common">Sea mussel</name>
    <dbReference type="NCBI Taxonomy" id="42192"/>
    <lineage>
        <taxon>Eukaryota</taxon>
        <taxon>Metazoa</taxon>
        <taxon>Spiralia</taxon>
        <taxon>Lophotrochozoa</taxon>
        <taxon>Mollusca</taxon>
        <taxon>Bivalvia</taxon>
        <taxon>Autobranchia</taxon>
        <taxon>Pteriomorphia</taxon>
        <taxon>Mytilida</taxon>
        <taxon>Mytiloidea</taxon>
        <taxon>Mytilidae</taxon>
        <taxon>Mytilinae</taxon>
        <taxon>Mytilus</taxon>
    </lineage>
</organism>
<name>A0A6J8B580_MYTCO</name>
<protein>
    <recommendedName>
        <fullName evidence="4">Reverse transcriptase domain-containing protein</fullName>
    </recommendedName>
</protein>
<keyword evidence="1" id="KW-0175">Coiled coil</keyword>
<gene>
    <name evidence="2" type="ORF">MCOR_14003</name>
</gene>
<evidence type="ECO:0008006" key="4">
    <source>
        <dbReference type="Google" id="ProtNLM"/>
    </source>
</evidence>
<dbReference type="AlphaFoldDB" id="A0A6J8B580"/>
<dbReference type="Proteomes" id="UP000507470">
    <property type="component" value="Unassembled WGS sequence"/>
</dbReference>
<proteinExistence type="predicted"/>
<keyword evidence="3" id="KW-1185">Reference proteome</keyword>
<feature type="coiled-coil region" evidence="1">
    <location>
        <begin position="12"/>
        <end position="60"/>
    </location>
</feature>
<dbReference type="OrthoDB" id="5858849at2759"/>
<evidence type="ECO:0000256" key="1">
    <source>
        <dbReference type="SAM" id="Coils"/>
    </source>
</evidence>
<sequence length="223" mass="25726">METHCKKIVCEASNMKEQIKTHNNNIINLDQELSEMSYRVQDMDEQNYILSEEIKQLKEKLKNTGNIQKYDISIFVESRLEAFEEIENELTSFTKVSDVHTALIGDFKAKAGNSNDFALAYDILLDLFHLDTDNEIISYIYENEDIHMSSYKNKNIEILNSEVTTEEVQKAAKKLKFGKASGTDGILNEMLKITCNINAKVFVCFFNAILKGEIYPDLWRENL</sequence>